<dbReference type="GO" id="GO:0022857">
    <property type="term" value="F:transmembrane transporter activity"/>
    <property type="evidence" value="ECO:0007669"/>
    <property type="project" value="InterPro"/>
</dbReference>
<feature type="transmembrane region" description="Helical" evidence="5">
    <location>
        <begin position="332"/>
        <end position="351"/>
    </location>
</feature>
<dbReference type="PANTHER" id="PTHR23514:SF13">
    <property type="entry name" value="INNER MEMBRANE PROTEIN YBJJ"/>
    <property type="match status" value="1"/>
</dbReference>
<feature type="transmembrane region" description="Helical" evidence="5">
    <location>
        <begin position="138"/>
        <end position="159"/>
    </location>
</feature>
<sequence length="423" mass="41005">MGGARAVDVRARVAVGAAYAAQGFGYATVVTALPAFKQRQGIDDTAVSLVVLLVCVAAAAGSVVAERLATRRGSRAALLAGLGVQAVALPLVAASAPMVPFVAGFGLYGLGLGMVDAAGGIQGVLVQRRYGRPVMSGFFACYTAAAVAGALVMSALVGAAAVPGAAGALVVAAVVLAGALLLGRPRLVPSDLPLAAGVPDPDVAVPAAPAGGAAPGTAVPGVAPGVLVPPAPPRRPLPTRGIWTIGSVVLAAFVADSAVSTWSTVYLHDVLLASAAVAPLGYAAYQAAILVTRLAGDRLVTRTGRGPLVAVTALAAAAGLVLVALVPAPAAAVLGFAVVGVGVGALVPLAFSAAGDLDPARTDEVVARVNLFNYAGAVLGAVAVGLLADGPGLEVAFLLPALLVAPVAATARAFAPSGSPAGR</sequence>
<dbReference type="InterPro" id="IPR020846">
    <property type="entry name" value="MFS_dom"/>
</dbReference>
<feature type="transmembrane region" description="Helical" evidence="5">
    <location>
        <begin position="105"/>
        <end position="126"/>
    </location>
</feature>
<evidence type="ECO:0000256" key="1">
    <source>
        <dbReference type="ARBA" id="ARBA00004651"/>
    </source>
</evidence>
<dbReference type="SUPFAM" id="SSF103473">
    <property type="entry name" value="MFS general substrate transporter"/>
    <property type="match status" value="1"/>
</dbReference>
<dbReference type="InterPro" id="IPR051788">
    <property type="entry name" value="MFS_Transporter"/>
</dbReference>
<feature type="transmembrane region" description="Helical" evidence="5">
    <location>
        <begin position="271"/>
        <end position="296"/>
    </location>
</feature>
<evidence type="ECO:0000313" key="8">
    <source>
        <dbReference type="EMBL" id="MBB5472601.1"/>
    </source>
</evidence>
<evidence type="ECO:0000256" key="3">
    <source>
        <dbReference type="ARBA" id="ARBA00022989"/>
    </source>
</evidence>
<dbReference type="PANTHER" id="PTHR23514">
    <property type="entry name" value="BYPASS OF STOP CODON PROTEIN 6"/>
    <property type="match status" value="1"/>
</dbReference>
<keyword evidence="2 5" id="KW-0812">Transmembrane</keyword>
<feature type="transmembrane region" description="Helical" evidence="5">
    <location>
        <begin position="77"/>
        <end position="99"/>
    </location>
</feature>
<keyword evidence="4 5" id="KW-0472">Membrane</keyword>
<feature type="transmembrane region" description="Helical" evidence="5">
    <location>
        <begin position="165"/>
        <end position="183"/>
    </location>
</feature>
<dbReference type="PROSITE" id="PS50850">
    <property type="entry name" value="MFS"/>
    <property type="match status" value="1"/>
</dbReference>
<evidence type="ECO:0000313" key="10">
    <source>
        <dbReference type="Proteomes" id="UP000564629"/>
    </source>
</evidence>
<comment type="caution">
    <text evidence="7">The sequence shown here is derived from an EMBL/GenBank/DDBJ whole genome shotgun (WGS) entry which is preliminary data.</text>
</comment>
<dbReference type="GO" id="GO:0005886">
    <property type="term" value="C:plasma membrane"/>
    <property type="evidence" value="ECO:0007669"/>
    <property type="project" value="UniProtKB-SubCell"/>
</dbReference>
<feature type="domain" description="Major facilitator superfamily (MFS) profile" evidence="6">
    <location>
        <begin position="11"/>
        <end position="419"/>
    </location>
</feature>
<organism evidence="7 9">
    <name type="scientific">Cellulomonas hominis</name>
    <dbReference type="NCBI Taxonomy" id="156981"/>
    <lineage>
        <taxon>Bacteria</taxon>
        <taxon>Bacillati</taxon>
        <taxon>Actinomycetota</taxon>
        <taxon>Actinomycetes</taxon>
        <taxon>Micrococcales</taxon>
        <taxon>Cellulomonadaceae</taxon>
        <taxon>Cellulomonas</taxon>
    </lineage>
</organism>
<dbReference type="Pfam" id="PF07690">
    <property type="entry name" value="MFS_1"/>
    <property type="match status" value="1"/>
</dbReference>
<gene>
    <name evidence="7" type="ORF">CHO01_19380</name>
    <name evidence="8" type="ORF">HNR08_001337</name>
</gene>
<evidence type="ECO:0000256" key="5">
    <source>
        <dbReference type="SAM" id="Phobius"/>
    </source>
</evidence>
<dbReference type="EMBL" id="BJVQ01000024">
    <property type="protein sequence ID" value="GEL46822.1"/>
    <property type="molecule type" value="Genomic_DNA"/>
</dbReference>
<feature type="transmembrane region" description="Helical" evidence="5">
    <location>
        <begin position="371"/>
        <end position="389"/>
    </location>
</feature>
<protein>
    <submittedName>
        <fullName evidence="8">MFS family permease</fullName>
    </submittedName>
</protein>
<dbReference type="InterPro" id="IPR036259">
    <property type="entry name" value="MFS_trans_sf"/>
</dbReference>
<keyword evidence="3 5" id="KW-1133">Transmembrane helix</keyword>
<comment type="subcellular location">
    <subcellularLocation>
        <location evidence="1">Cell membrane</location>
        <topology evidence="1">Multi-pass membrane protein</topology>
    </subcellularLocation>
</comment>
<dbReference type="Proteomes" id="UP000564629">
    <property type="component" value="Unassembled WGS sequence"/>
</dbReference>
<evidence type="ECO:0000256" key="2">
    <source>
        <dbReference type="ARBA" id="ARBA00022692"/>
    </source>
</evidence>
<dbReference type="EMBL" id="JACHDN010000001">
    <property type="protein sequence ID" value="MBB5472601.1"/>
    <property type="molecule type" value="Genomic_DNA"/>
</dbReference>
<reference evidence="7 9" key="1">
    <citation type="submission" date="2019-07" db="EMBL/GenBank/DDBJ databases">
        <title>Whole genome shotgun sequence of Cellulomonas hominis NBRC 16055.</title>
        <authorList>
            <person name="Hosoyama A."/>
            <person name="Uohara A."/>
            <person name="Ohji S."/>
            <person name="Ichikawa N."/>
        </authorList>
    </citation>
    <scope>NUCLEOTIDE SEQUENCE [LARGE SCALE GENOMIC DNA]</scope>
    <source>
        <strain evidence="7 9">NBRC 16055</strain>
    </source>
</reference>
<keyword evidence="9" id="KW-1185">Reference proteome</keyword>
<evidence type="ECO:0000313" key="9">
    <source>
        <dbReference type="Proteomes" id="UP000321723"/>
    </source>
</evidence>
<name>A0A511FCB9_9CELL</name>
<feature type="transmembrane region" description="Helical" evidence="5">
    <location>
        <begin position="45"/>
        <end position="65"/>
    </location>
</feature>
<dbReference type="AlphaFoldDB" id="A0A511FCB9"/>
<feature type="transmembrane region" description="Helical" evidence="5">
    <location>
        <begin position="308"/>
        <end position="326"/>
    </location>
</feature>
<proteinExistence type="predicted"/>
<evidence type="ECO:0000256" key="4">
    <source>
        <dbReference type="ARBA" id="ARBA00023136"/>
    </source>
</evidence>
<dbReference type="Gene3D" id="1.20.1250.20">
    <property type="entry name" value="MFS general substrate transporter like domains"/>
    <property type="match status" value="2"/>
</dbReference>
<evidence type="ECO:0000259" key="6">
    <source>
        <dbReference type="PROSITE" id="PS50850"/>
    </source>
</evidence>
<feature type="transmembrane region" description="Helical" evidence="5">
    <location>
        <begin position="242"/>
        <end position="265"/>
    </location>
</feature>
<dbReference type="Proteomes" id="UP000321723">
    <property type="component" value="Unassembled WGS sequence"/>
</dbReference>
<feature type="transmembrane region" description="Helical" evidence="5">
    <location>
        <begin position="395"/>
        <end position="415"/>
    </location>
</feature>
<reference evidence="8 10" key="2">
    <citation type="submission" date="2020-08" db="EMBL/GenBank/DDBJ databases">
        <title>Sequencing the genomes of 1000 actinobacteria strains.</title>
        <authorList>
            <person name="Klenk H.-P."/>
        </authorList>
    </citation>
    <scope>NUCLEOTIDE SEQUENCE [LARGE SCALE GENOMIC DNA]</scope>
    <source>
        <strain evidence="8 10">DSM 9581</strain>
    </source>
</reference>
<dbReference type="InterPro" id="IPR011701">
    <property type="entry name" value="MFS"/>
</dbReference>
<evidence type="ECO:0000313" key="7">
    <source>
        <dbReference type="EMBL" id="GEL46822.1"/>
    </source>
</evidence>
<feature type="transmembrane region" description="Helical" evidence="5">
    <location>
        <begin position="12"/>
        <end position="33"/>
    </location>
</feature>
<dbReference type="RefSeq" id="WP_146837212.1">
    <property type="nucleotide sequence ID" value="NZ_BJVQ01000024.1"/>
</dbReference>
<dbReference type="OrthoDB" id="151222at2"/>
<accession>A0A511FCB9</accession>